<dbReference type="GO" id="GO:0005759">
    <property type="term" value="C:mitochondrial matrix"/>
    <property type="evidence" value="ECO:0007669"/>
    <property type="project" value="TreeGrafter"/>
</dbReference>
<keyword evidence="5" id="KW-1185">Reference proteome</keyword>
<dbReference type="GO" id="GO:0033617">
    <property type="term" value="P:mitochondrial respiratory chain complex IV assembly"/>
    <property type="evidence" value="ECO:0007669"/>
    <property type="project" value="TreeGrafter"/>
</dbReference>
<dbReference type="Proteomes" id="UP000447873">
    <property type="component" value="Unassembled WGS sequence"/>
</dbReference>
<comment type="caution">
    <text evidence="2">The sequence shown here is derived from an EMBL/GenBank/DDBJ whole genome shotgun (WGS) entry which is preliminary data.</text>
</comment>
<dbReference type="EMBL" id="WNWS01000051">
    <property type="protein sequence ID" value="KAE9984348.1"/>
    <property type="molecule type" value="Genomic_DNA"/>
</dbReference>
<protein>
    <submittedName>
        <fullName evidence="2">Uncharacterized protein</fullName>
    </submittedName>
</protein>
<evidence type="ECO:0000313" key="4">
    <source>
        <dbReference type="Proteomes" id="UP000447873"/>
    </source>
</evidence>
<proteinExistence type="predicted"/>
<gene>
    <name evidence="3" type="ORF">EG327_011751</name>
    <name evidence="2" type="ORF">EG328_008833</name>
</gene>
<evidence type="ECO:0000256" key="1">
    <source>
        <dbReference type="SAM" id="MobiDB-lite"/>
    </source>
</evidence>
<reference evidence="2 4" key="1">
    <citation type="submission" date="2018-12" db="EMBL/GenBank/DDBJ databases">
        <title>Venturia inaequalis Genome Resource.</title>
        <authorList>
            <person name="Lichtner F.J."/>
        </authorList>
    </citation>
    <scope>NUCLEOTIDE SEQUENCE [LARGE SCALE GENOMIC DNA]</scope>
    <source>
        <strain evidence="2 4">120213</strain>
        <strain evidence="3 5">DMI_063113</strain>
    </source>
</reference>
<name>A0A8H3VC10_VENIN</name>
<dbReference type="EMBL" id="WNWR01000097">
    <property type="protein sequence ID" value="KAE9991375.1"/>
    <property type="molecule type" value="Genomic_DNA"/>
</dbReference>
<sequence length="136" mass="14802">MPPHLHPRSFLTTSLFGATLAVSFIVVGLPHILPCPVPKSYADSQDPNAPNQRRRRRRKPLTEGDGEAQEISTGEVEGNEGFETVRGRECPVPKPGGLIGTVMGFQKEKAERPVVRIAPLAEKKSRPRTEGEPGEG</sequence>
<evidence type="ECO:0000313" key="5">
    <source>
        <dbReference type="Proteomes" id="UP000490939"/>
    </source>
</evidence>
<organism evidence="2 4">
    <name type="scientific">Venturia inaequalis</name>
    <name type="common">Apple scab fungus</name>
    <dbReference type="NCBI Taxonomy" id="5025"/>
    <lineage>
        <taxon>Eukaryota</taxon>
        <taxon>Fungi</taxon>
        <taxon>Dikarya</taxon>
        <taxon>Ascomycota</taxon>
        <taxon>Pezizomycotina</taxon>
        <taxon>Dothideomycetes</taxon>
        <taxon>Pleosporomycetidae</taxon>
        <taxon>Venturiales</taxon>
        <taxon>Venturiaceae</taxon>
        <taxon>Venturia</taxon>
    </lineage>
</organism>
<feature type="compositionally biased region" description="Polar residues" evidence="1">
    <location>
        <begin position="42"/>
        <end position="51"/>
    </location>
</feature>
<accession>A0A8H3VC10</accession>
<dbReference type="Proteomes" id="UP000490939">
    <property type="component" value="Unassembled WGS sequence"/>
</dbReference>
<dbReference type="PANTHER" id="PTHR40020:SF1">
    <property type="entry name" value="CYTOCHROME C OXIDASE ASSEMBLY FACTOR 2"/>
    <property type="match status" value="1"/>
</dbReference>
<dbReference type="AlphaFoldDB" id="A0A8H3VC10"/>
<evidence type="ECO:0000313" key="3">
    <source>
        <dbReference type="EMBL" id="KAE9991375.1"/>
    </source>
</evidence>
<feature type="region of interest" description="Disordered" evidence="1">
    <location>
        <begin position="36"/>
        <end position="80"/>
    </location>
</feature>
<dbReference type="PANTHER" id="PTHR40020">
    <property type="entry name" value="CYTOCHROME C OXIDASE ASSEMBLY FACTOR 2"/>
    <property type="match status" value="1"/>
</dbReference>
<evidence type="ECO:0000313" key="2">
    <source>
        <dbReference type="EMBL" id="KAE9984348.1"/>
    </source>
</evidence>